<gene>
    <name evidence="5" type="ORF">SISNIDRAFT_506009</name>
</gene>
<feature type="region of interest" description="Disordered" evidence="3">
    <location>
        <begin position="1"/>
        <end position="188"/>
    </location>
</feature>
<dbReference type="SUPFAM" id="SSF46785">
    <property type="entry name" value="Winged helix' DNA-binding domain"/>
    <property type="match status" value="1"/>
</dbReference>
<feature type="region of interest" description="Disordered" evidence="3">
    <location>
        <begin position="269"/>
        <end position="322"/>
    </location>
</feature>
<dbReference type="GO" id="GO:0005634">
    <property type="term" value="C:nucleus"/>
    <property type="evidence" value="ECO:0007669"/>
    <property type="project" value="UniProtKB-SubCell"/>
</dbReference>
<dbReference type="Proteomes" id="UP000076722">
    <property type="component" value="Unassembled WGS sequence"/>
</dbReference>
<sequence>MPQEGSPALPDSTSPDSEPPPPLPELRPIPALEIDTTSAYSTAYRAEEAEEEEEPEEIHGHSSQRFYTGDNEEQRPNSDRGPTGELATAEPDHNLRPPSNNRTDNNSKDNSSVQNRTSAPPTHSTHQPLPTDASSHQAPQINVDNPNTRAAPPPLTRPVVFVSEQPSNRGTTGGTHSRVHMPPQPTPLNLANLPDTDGSQDAQHKPNYQYRDLARAAFLGTPTAELTVREIAEAICATFPFYANIGARKINQGVRRALQQNEQLFVELDKRVPNKSGPPGSVWALKPQSANDDHGVGRKRKRVDSESHTSDAGNIGHDTESEVNEETINQFMEEMLQADNDDHSNRGSTDFETPPSSRPSTSQSNYHPPFPLGAMGRRSSEATGTRGTHDVIAGGRERGRARSVSYANEIAQAGPSGSPYEFERRGRNHAPMPASMVRRGTSSSGSNRVNASRLSIYDLLDGYNPSYQDDSPQGSSSWSSHDGHESLTSYPGPPSVGPRDEALAPSQVEYSGASYASAPSHRRGVGQRGTNTEARQRLPMLPPLTIPRSSEAASQHQSRERPTIPSFLARPRAGETMTSSVPTCPDEEIDYGDLLYTTETAAPESSRNAAVDSGRQDELEDTTLSSSASEGPESLVSSNGHRREHGRVIHSRTYRDVAPDPLPALPQTYEQTRSRIPGRQRLGESNSDTETSSIWGPWQVAVRMGEGGLRQTEYSGSGDDGEGQVRVREASHSGPATSGGGGGGGGAETSTLRLGGPWQYQNINVAGERVAMPGSPVHQDASRPEVESGGNVETPGTSNQVRLPSVSELMRAIGR</sequence>
<name>A0A164V0W5_9AGAM</name>
<feature type="compositionally biased region" description="Polar residues" evidence="3">
    <location>
        <begin position="683"/>
        <end position="694"/>
    </location>
</feature>
<comment type="subcellular location">
    <subcellularLocation>
        <location evidence="2">Nucleus</location>
    </subcellularLocation>
</comment>
<dbReference type="GO" id="GO:0003700">
    <property type="term" value="F:DNA-binding transcription factor activity"/>
    <property type="evidence" value="ECO:0007669"/>
    <property type="project" value="InterPro"/>
</dbReference>
<feature type="region of interest" description="Disordered" evidence="3">
    <location>
        <begin position="340"/>
        <end position="449"/>
    </location>
</feature>
<feature type="region of interest" description="Disordered" evidence="3">
    <location>
        <begin position="772"/>
        <end position="815"/>
    </location>
</feature>
<dbReference type="PROSITE" id="PS50039">
    <property type="entry name" value="FORK_HEAD_3"/>
    <property type="match status" value="1"/>
</dbReference>
<feature type="compositionally biased region" description="Polar residues" evidence="3">
    <location>
        <begin position="440"/>
        <end position="449"/>
    </location>
</feature>
<feature type="region of interest" description="Disordered" evidence="3">
    <location>
        <begin position="710"/>
        <end position="754"/>
    </location>
</feature>
<evidence type="ECO:0000256" key="2">
    <source>
        <dbReference type="PROSITE-ProRule" id="PRU00089"/>
    </source>
</evidence>
<feature type="compositionally biased region" description="Low complexity" evidence="3">
    <location>
        <begin position="353"/>
        <end position="364"/>
    </location>
</feature>
<keyword evidence="1 2" id="KW-0238">DNA-binding</keyword>
<feature type="compositionally biased region" description="Polar residues" evidence="3">
    <location>
        <begin position="597"/>
        <end position="608"/>
    </location>
</feature>
<evidence type="ECO:0000313" key="5">
    <source>
        <dbReference type="EMBL" id="KZS93713.1"/>
    </source>
</evidence>
<feature type="region of interest" description="Disordered" evidence="3">
    <location>
        <begin position="464"/>
        <end position="694"/>
    </location>
</feature>
<feature type="compositionally biased region" description="Basic residues" evidence="3">
    <location>
        <begin position="640"/>
        <end position="652"/>
    </location>
</feature>
<evidence type="ECO:0000259" key="4">
    <source>
        <dbReference type="PROSITE" id="PS50039"/>
    </source>
</evidence>
<feature type="compositionally biased region" description="Gly residues" evidence="3">
    <location>
        <begin position="737"/>
        <end position="747"/>
    </location>
</feature>
<dbReference type="Gene3D" id="1.10.10.10">
    <property type="entry name" value="Winged helix-like DNA-binding domain superfamily/Winged helix DNA-binding domain"/>
    <property type="match status" value="1"/>
</dbReference>
<dbReference type="Pfam" id="PF00250">
    <property type="entry name" value="Forkhead"/>
    <property type="match status" value="1"/>
</dbReference>
<organism evidence="5 6">
    <name type="scientific">Sistotremastrum niveocremeum HHB9708</name>
    <dbReference type="NCBI Taxonomy" id="1314777"/>
    <lineage>
        <taxon>Eukaryota</taxon>
        <taxon>Fungi</taxon>
        <taxon>Dikarya</taxon>
        <taxon>Basidiomycota</taxon>
        <taxon>Agaricomycotina</taxon>
        <taxon>Agaricomycetes</taxon>
        <taxon>Sistotremastrales</taxon>
        <taxon>Sistotremastraceae</taxon>
        <taxon>Sertulicium</taxon>
        <taxon>Sertulicium niveocremeum</taxon>
    </lineage>
</organism>
<feature type="compositionally biased region" description="Polar residues" evidence="3">
    <location>
        <begin position="547"/>
        <end position="556"/>
    </location>
</feature>
<dbReference type="InterPro" id="IPR036390">
    <property type="entry name" value="WH_DNA-bd_sf"/>
</dbReference>
<reference evidence="5 6" key="1">
    <citation type="journal article" date="2016" name="Mol. Biol. Evol.">
        <title>Comparative Genomics of Early-Diverging Mushroom-Forming Fungi Provides Insights into the Origins of Lignocellulose Decay Capabilities.</title>
        <authorList>
            <person name="Nagy L.G."/>
            <person name="Riley R."/>
            <person name="Tritt A."/>
            <person name="Adam C."/>
            <person name="Daum C."/>
            <person name="Floudas D."/>
            <person name="Sun H."/>
            <person name="Yadav J.S."/>
            <person name="Pangilinan J."/>
            <person name="Larsson K.H."/>
            <person name="Matsuura K."/>
            <person name="Barry K."/>
            <person name="Labutti K."/>
            <person name="Kuo R."/>
            <person name="Ohm R.A."/>
            <person name="Bhattacharya S.S."/>
            <person name="Shirouzu T."/>
            <person name="Yoshinaga Y."/>
            <person name="Martin F.M."/>
            <person name="Grigoriev I.V."/>
            <person name="Hibbett D.S."/>
        </authorList>
    </citation>
    <scope>NUCLEOTIDE SEQUENCE [LARGE SCALE GENOMIC DNA]</scope>
    <source>
        <strain evidence="5 6">HHB9708</strain>
    </source>
</reference>
<dbReference type="InterPro" id="IPR036388">
    <property type="entry name" value="WH-like_DNA-bd_sf"/>
</dbReference>
<proteinExistence type="predicted"/>
<feature type="compositionally biased region" description="Polar residues" evidence="3">
    <location>
        <begin position="622"/>
        <end position="639"/>
    </location>
</feature>
<keyword evidence="2" id="KW-0539">Nucleus</keyword>
<feature type="compositionally biased region" description="Polar residues" evidence="3">
    <location>
        <begin position="97"/>
        <end position="148"/>
    </location>
</feature>
<keyword evidence="6" id="KW-1185">Reference proteome</keyword>
<evidence type="ECO:0000313" key="6">
    <source>
        <dbReference type="Proteomes" id="UP000076722"/>
    </source>
</evidence>
<dbReference type="SMART" id="SM00339">
    <property type="entry name" value="FH"/>
    <property type="match status" value="1"/>
</dbReference>
<dbReference type="GO" id="GO:0043565">
    <property type="term" value="F:sequence-specific DNA binding"/>
    <property type="evidence" value="ECO:0007669"/>
    <property type="project" value="InterPro"/>
</dbReference>
<feature type="compositionally biased region" description="Pro residues" evidence="3">
    <location>
        <begin position="17"/>
        <end position="27"/>
    </location>
</feature>
<feature type="domain" description="Fork-head" evidence="4">
    <location>
        <begin position="205"/>
        <end position="302"/>
    </location>
</feature>
<evidence type="ECO:0000256" key="1">
    <source>
        <dbReference type="ARBA" id="ARBA00023125"/>
    </source>
</evidence>
<protein>
    <recommendedName>
        <fullName evidence="4">Fork-head domain-containing protein</fullName>
    </recommendedName>
</protein>
<accession>A0A164V0W5</accession>
<feature type="compositionally biased region" description="Low complexity" evidence="3">
    <location>
        <begin position="468"/>
        <end position="480"/>
    </location>
</feature>
<dbReference type="AlphaFoldDB" id="A0A164V0W5"/>
<dbReference type="STRING" id="1314777.A0A164V0W5"/>
<dbReference type="InterPro" id="IPR001766">
    <property type="entry name" value="Fork_head_dom"/>
</dbReference>
<evidence type="ECO:0000256" key="3">
    <source>
        <dbReference type="SAM" id="MobiDB-lite"/>
    </source>
</evidence>
<dbReference type="EMBL" id="KV419406">
    <property type="protein sequence ID" value="KZS93713.1"/>
    <property type="molecule type" value="Genomic_DNA"/>
</dbReference>
<feature type="DNA-binding region" description="Fork-head" evidence="2">
    <location>
        <begin position="205"/>
        <end position="302"/>
    </location>
</feature>